<sequence>MDDVRCLLVGSPLVTRLALCLAIAARHLASAAAAAADVGARTGRPKGDGHRMPVLTAPLCTMRPWRCPPAAGASDASQQWPAAAGRFRSTVNLRCERGRELWGIGDYGSKDRSTVDLG</sequence>
<feature type="signal peptide" evidence="1">
    <location>
        <begin position="1"/>
        <end position="33"/>
    </location>
</feature>
<evidence type="ECO:0000256" key="1">
    <source>
        <dbReference type="SAM" id="SignalP"/>
    </source>
</evidence>
<evidence type="ECO:0000313" key="3">
    <source>
        <dbReference type="Proteomes" id="UP001341281"/>
    </source>
</evidence>
<evidence type="ECO:0008006" key="4">
    <source>
        <dbReference type="Google" id="ProtNLM"/>
    </source>
</evidence>
<protein>
    <recommendedName>
        <fullName evidence="4">Secreted protein</fullName>
    </recommendedName>
</protein>
<accession>A0AAQ3TSQ3</accession>
<organism evidence="2 3">
    <name type="scientific">Paspalum notatum var. saurae</name>
    <dbReference type="NCBI Taxonomy" id="547442"/>
    <lineage>
        <taxon>Eukaryota</taxon>
        <taxon>Viridiplantae</taxon>
        <taxon>Streptophyta</taxon>
        <taxon>Embryophyta</taxon>
        <taxon>Tracheophyta</taxon>
        <taxon>Spermatophyta</taxon>
        <taxon>Magnoliopsida</taxon>
        <taxon>Liliopsida</taxon>
        <taxon>Poales</taxon>
        <taxon>Poaceae</taxon>
        <taxon>PACMAD clade</taxon>
        <taxon>Panicoideae</taxon>
        <taxon>Andropogonodae</taxon>
        <taxon>Paspaleae</taxon>
        <taxon>Paspalinae</taxon>
        <taxon>Paspalum</taxon>
    </lineage>
</organism>
<proteinExistence type="predicted"/>
<dbReference type="EMBL" id="CP144749">
    <property type="protein sequence ID" value="WVZ77272.1"/>
    <property type="molecule type" value="Genomic_DNA"/>
</dbReference>
<reference evidence="2 3" key="1">
    <citation type="submission" date="2024-02" db="EMBL/GenBank/DDBJ databases">
        <title>High-quality chromosome-scale genome assembly of Pensacola bahiagrass (Paspalum notatum Flugge var. saurae).</title>
        <authorList>
            <person name="Vega J.M."/>
            <person name="Podio M."/>
            <person name="Orjuela J."/>
            <person name="Siena L.A."/>
            <person name="Pessino S.C."/>
            <person name="Combes M.C."/>
            <person name="Mariac C."/>
            <person name="Albertini E."/>
            <person name="Pupilli F."/>
            <person name="Ortiz J.P.A."/>
            <person name="Leblanc O."/>
        </authorList>
    </citation>
    <scope>NUCLEOTIDE SEQUENCE [LARGE SCALE GENOMIC DNA]</scope>
    <source>
        <strain evidence="2">R1</strain>
        <tissue evidence="2">Leaf</tissue>
    </source>
</reference>
<name>A0AAQ3TSQ3_PASNO</name>
<dbReference type="AlphaFoldDB" id="A0AAQ3TSQ3"/>
<keyword evidence="3" id="KW-1185">Reference proteome</keyword>
<dbReference type="Proteomes" id="UP001341281">
    <property type="component" value="Chromosome 05"/>
</dbReference>
<feature type="chain" id="PRO_5042930800" description="Secreted protein" evidence="1">
    <location>
        <begin position="34"/>
        <end position="118"/>
    </location>
</feature>
<gene>
    <name evidence="2" type="ORF">U9M48_025159</name>
</gene>
<evidence type="ECO:0000313" key="2">
    <source>
        <dbReference type="EMBL" id="WVZ77272.1"/>
    </source>
</evidence>
<keyword evidence="1" id="KW-0732">Signal</keyword>